<dbReference type="Gene3D" id="1.20.1560.10">
    <property type="entry name" value="ABC transporter type 1, transmembrane domain"/>
    <property type="match status" value="1"/>
</dbReference>
<dbReference type="PROSITE" id="PS50929">
    <property type="entry name" value="ABC_TM1F"/>
    <property type="match status" value="1"/>
</dbReference>
<feature type="transmembrane region" description="Helical" evidence="9">
    <location>
        <begin position="179"/>
        <end position="197"/>
    </location>
</feature>
<evidence type="ECO:0000313" key="12">
    <source>
        <dbReference type="EMBL" id="KEQ23003.1"/>
    </source>
</evidence>
<keyword evidence="5" id="KW-0547">Nucleotide-binding</keyword>
<dbReference type="Pfam" id="PF00005">
    <property type="entry name" value="ABC_tran"/>
    <property type="match status" value="1"/>
</dbReference>
<evidence type="ECO:0000256" key="2">
    <source>
        <dbReference type="ARBA" id="ARBA00022448"/>
    </source>
</evidence>
<sequence>MSSAAEEASLTVNLTNIVQSFRYWPRVFQLLWQTHKPYFLLILLINILRGASPVISLLLLQTLINSIGAASDTGFQTVLWPFIWLTMFTAFNEALSLAQNFISKLFETLLSNRITMLIMEKSISLSLSDFENSQVQDALKRAQNEAGHRPYQILQQILSIVTASITLFSTAAMLISWKWWAAFLLILIPLASFYSFLRIGQQEFMLQWNRAPKMRHTWYLSVLLTRDISFKEIKLFQLGGYLLGKYHELLRQFLAEDKRMIKKRLGMGAIFQAIQQGVNAFMFLMVLWSAYRREILIGHVVSYTQAITLTLVSSQNLTQGILSLCQHNLFLQQLFAFLDLQSSDPAARKIGAAEASRAANTSVIQSVEFRNVSFRYPGGSYPALRNVSFTLQRGETLAIVGRNGSGKSTLMKLLTQLYDSFEGDILINGVSIRDMDCETFRRKVGVVFQDFVQYEMQVRQNIGFGNVAQMEEDAELWKAADRAGIAELVRSMPAGLATQLGRLFDEGQQLSGGQWQRIAIARAFMREAELYVLDEPSSMLDPETELQVFQAFRELVRDRLGIFISHRYSAIRYADHILMMDQGTVVEQGNHQQLMQQNGMYAELYLMQANAYLDADHERKARSAV</sequence>
<reference evidence="12 13" key="1">
    <citation type="submission" date="2014-06" db="EMBL/GenBank/DDBJ databases">
        <title>Draft genome sequence of Paenibacillus sp. MSt1.</title>
        <authorList>
            <person name="Aw Y.K."/>
            <person name="Ong K.S."/>
            <person name="Gan H.M."/>
            <person name="Lee S.M."/>
        </authorList>
    </citation>
    <scope>NUCLEOTIDE SEQUENCE [LARGE SCALE GENOMIC DNA]</scope>
    <source>
        <strain evidence="12 13">MSt1</strain>
    </source>
</reference>
<dbReference type="PROSITE" id="PS50893">
    <property type="entry name" value="ABC_TRANSPORTER_2"/>
    <property type="match status" value="1"/>
</dbReference>
<dbReference type="GO" id="GO:0140359">
    <property type="term" value="F:ABC-type transporter activity"/>
    <property type="evidence" value="ECO:0007669"/>
    <property type="project" value="InterPro"/>
</dbReference>
<protein>
    <submittedName>
        <fullName evidence="12">ABC transporter ATP-binding protein</fullName>
    </submittedName>
</protein>
<gene>
    <name evidence="12" type="ORF">ET33_18980</name>
</gene>
<dbReference type="GO" id="GO:0005524">
    <property type="term" value="F:ATP binding"/>
    <property type="evidence" value="ECO:0007669"/>
    <property type="project" value="UniProtKB-KW"/>
</dbReference>
<dbReference type="InterPro" id="IPR036640">
    <property type="entry name" value="ABC1_TM_sf"/>
</dbReference>
<evidence type="ECO:0000256" key="6">
    <source>
        <dbReference type="ARBA" id="ARBA00022840"/>
    </source>
</evidence>
<keyword evidence="3" id="KW-1003">Cell membrane</keyword>
<dbReference type="SUPFAM" id="SSF90123">
    <property type="entry name" value="ABC transporter transmembrane region"/>
    <property type="match status" value="1"/>
</dbReference>
<dbReference type="InterPro" id="IPR039421">
    <property type="entry name" value="Type_1_exporter"/>
</dbReference>
<evidence type="ECO:0000256" key="4">
    <source>
        <dbReference type="ARBA" id="ARBA00022692"/>
    </source>
</evidence>
<dbReference type="Gene3D" id="3.40.50.300">
    <property type="entry name" value="P-loop containing nucleotide triphosphate hydrolases"/>
    <property type="match status" value="1"/>
</dbReference>
<dbReference type="InterPro" id="IPR003439">
    <property type="entry name" value="ABC_transporter-like_ATP-bd"/>
</dbReference>
<dbReference type="AlphaFoldDB" id="A0A081NX30"/>
<feature type="domain" description="ABC transmembrane type-1" evidence="11">
    <location>
        <begin position="40"/>
        <end position="319"/>
    </location>
</feature>
<dbReference type="Pfam" id="PF00664">
    <property type="entry name" value="ABC_membrane"/>
    <property type="match status" value="1"/>
</dbReference>
<dbReference type="SMART" id="SM00382">
    <property type="entry name" value="AAA"/>
    <property type="match status" value="1"/>
</dbReference>
<dbReference type="InterPro" id="IPR017871">
    <property type="entry name" value="ABC_transporter-like_CS"/>
</dbReference>
<dbReference type="FunFam" id="3.40.50.300:FF:000221">
    <property type="entry name" value="Multidrug ABC transporter ATP-binding protein"/>
    <property type="match status" value="1"/>
</dbReference>
<keyword evidence="13" id="KW-1185">Reference proteome</keyword>
<evidence type="ECO:0000259" key="10">
    <source>
        <dbReference type="PROSITE" id="PS50893"/>
    </source>
</evidence>
<evidence type="ECO:0000256" key="8">
    <source>
        <dbReference type="ARBA" id="ARBA00023136"/>
    </source>
</evidence>
<dbReference type="InterPro" id="IPR027417">
    <property type="entry name" value="P-loop_NTPase"/>
</dbReference>
<keyword evidence="7 9" id="KW-1133">Transmembrane helix</keyword>
<keyword evidence="2" id="KW-0813">Transport</keyword>
<dbReference type="PANTHER" id="PTHR24221:SF646">
    <property type="entry name" value="HAEMOLYSIN SECRETION ATP-BINDING PROTEIN"/>
    <property type="match status" value="1"/>
</dbReference>
<organism evidence="12 13">
    <name type="scientific">Paenibacillus tyrfis</name>
    <dbReference type="NCBI Taxonomy" id="1501230"/>
    <lineage>
        <taxon>Bacteria</taxon>
        <taxon>Bacillati</taxon>
        <taxon>Bacillota</taxon>
        <taxon>Bacilli</taxon>
        <taxon>Bacillales</taxon>
        <taxon>Paenibacillaceae</taxon>
        <taxon>Paenibacillus</taxon>
    </lineage>
</organism>
<dbReference type="GO" id="GO:0005886">
    <property type="term" value="C:plasma membrane"/>
    <property type="evidence" value="ECO:0007669"/>
    <property type="project" value="UniProtKB-SubCell"/>
</dbReference>
<dbReference type="GO" id="GO:0016887">
    <property type="term" value="F:ATP hydrolysis activity"/>
    <property type="evidence" value="ECO:0007669"/>
    <property type="project" value="InterPro"/>
</dbReference>
<proteinExistence type="predicted"/>
<evidence type="ECO:0000259" key="11">
    <source>
        <dbReference type="PROSITE" id="PS50929"/>
    </source>
</evidence>
<dbReference type="RefSeq" id="WP_036689879.1">
    <property type="nucleotide sequence ID" value="NZ_JNVM01000028.1"/>
</dbReference>
<feature type="domain" description="ABC transporter" evidence="10">
    <location>
        <begin position="367"/>
        <end position="607"/>
    </location>
</feature>
<dbReference type="InterPro" id="IPR003593">
    <property type="entry name" value="AAA+_ATPase"/>
</dbReference>
<evidence type="ECO:0000256" key="7">
    <source>
        <dbReference type="ARBA" id="ARBA00022989"/>
    </source>
</evidence>
<comment type="caution">
    <text evidence="12">The sequence shown here is derived from an EMBL/GenBank/DDBJ whole genome shotgun (WGS) entry which is preliminary data.</text>
</comment>
<dbReference type="Proteomes" id="UP000028123">
    <property type="component" value="Unassembled WGS sequence"/>
</dbReference>
<dbReference type="InterPro" id="IPR011527">
    <property type="entry name" value="ABC1_TM_dom"/>
</dbReference>
<keyword evidence="4 9" id="KW-0812">Transmembrane</keyword>
<keyword evidence="6 12" id="KW-0067">ATP-binding</keyword>
<dbReference type="PROSITE" id="PS00211">
    <property type="entry name" value="ABC_TRANSPORTER_1"/>
    <property type="match status" value="1"/>
</dbReference>
<evidence type="ECO:0000256" key="1">
    <source>
        <dbReference type="ARBA" id="ARBA00004651"/>
    </source>
</evidence>
<feature type="transmembrane region" description="Helical" evidence="9">
    <location>
        <begin position="38"/>
        <end position="59"/>
    </location>
</feature>
<evidence type="ECO:0000256" key="3">
    <source>
        <dbReference type="ARBA" id="ARBA00022475"/>
    </source>
</evidence>
<dbReference type="PANTHER" id="PTHR24221">
    <property type="entry name" value="ATP-BINDING CASSETTE SUB-FAMILY B"/>
    <property type="match status" value="1"/>
</dbReference>
<name>A0A081NX30_9BACL</name>
<evidence type="ECO:0000256" key="5">
    <source>
        <dbReference type="ARBA" id="ARBA00022741"/>
    </source>
</evidence>
<dbReference type="EMBL" id="JNVM01000028">
    <property type="protein sequence ID" value="KEQ23003.1"/>
    <property type="molecule type" value="Genomic_DNA"/>
</dbReference>
<evidence type="ECO:0000256" key="9">
    <source>
        <dbReference type="SAM" id="Phobius"/>
    </source>
</evidence>
<accession>A0A081NX30</accession>
<dbReference type="SUPFAM" id="SSF52540">
    <property type="entry name" value="P-loop containing nucleoside triphosphate hydrolases"/>
    <property type="match status" value="1"/>
</dbReference>
<evidence type="ECO:0000313" key="13">
    <source>
        <dbReference type="Proteomes" id="UP000028123"/>
    </source>
</evidence>
<dbReference type="GO" id="GO:0034040">
    <property type="term" value="F:ATPase-coupled lipid transmembrane transporter activity"/>
    <property type="evidence" value="ECO:0007669"/>
    <property type="project" value="TreeGrafter"/>
</dbReference>
<feature type="transmembrane region" description="Helical" evidence="9">
    <location>
        <begin position="153"/>
        <end position="173"/>
    </location>
</feature>
<comment type="subcellular location">
    <subcellularLocation>
        <location evidence="1">Cell membrane</location>
        <topology evidence="1">Multi-pass membrane protein</topology>
    </subcellularLocation>
</comment>
<dbReference type="OrthoDB" id="9806127at2"/>
<keyword evidence="8 9" id="KW-0472">Membrane</keyword>
<dbReference type="eggNOG" id="COG1132">
    <property type="taxonomic scope" value="Bacteria"/>
</dbReference>
<feature type="transmembrane region" description="Helical" evidence="9">
    <location>
        <begin position="269"/>
        <end position="291"/>
    </location>
</feature>